<reference evidence="3" key="1">
    <citation type="submission" date="2016-10" db="EMBL/GenBank/DDBJ databases">
        <title>Sequence of Gallionella enrichment culture.</title>
        <authorList>
            <person name="Poehlein A."/>
            <person name="Muehling M."/>
            <person name="Daniel R."/>
        </authorList>
    </citation>
    <scope>NUCLEOTIDE SEQUENCE</scope>
</reference>
<evidence type="ECO:0000313" key="3">
    <source>
        <dbReference type="EMBL" id="OIQ80431.1"/>
    </source>
</evidence>
<protein>
    <submittedName>
        <fullName evidence="3">Excalibur calcium-binding domain protein</fullName>
    </submittedName>
</protein>
<feature type="domain" description="Excalibur calcium-binding" evidence="2">
    <location>
        <begin position="336"/>
        <end position="372"/>
    </location>
</feature>
<organism evidence="3">
    <name type="scientific">mine drainage metagenome</name>
    <dbReference type="NCBI Taxonomy" id="410659"/>
    <lineage>
        <taxon>unclassified sequences</taxon>
        <taxon>metagenomes</taxon>
        <taxon>ecological metagenomes</taxon>
    </lineage>
</organism>
<feature type="compositionally biased region" description="Pro residues" evidence="1">
    <location>
        <begin position="307"/>
        <end position="317"/>
    </location>
</feature>
<evidence type="ECO:0000259" key="2">
    <source>
        <dbReference type="SMART" id="SM00894"/>
    </source>
</evidence>
<dbReference type="InterPro" id="IPR011089">
    <property type="entry name" value="GmrSD_C"/>
</dbReference>
<dbReference type="PANTHER" id="PTHR24094">
    <property type="entry name" value="SECRETED PROTEIN"/>
    <property type="match status" value="1"/>
</dbReference>
<dbReference type="AlphaFoldDB" id="A0A1J5QKI1"/>
<gene>
    <name evidence="3" type="ORF">GALL_378130</name>
</gene>
<evidence type="ECO:0000256" key="1">
    <source>
        <dbReference type="SAM" id="MobiDB-lite"/>
    </source>
</evidence>
<dbReference type="SMART" id="SM00894">
    <property type="entry name" value="Excalibur"/>
    <property type="match status" value="1"/>
</dbReference>
<sequence length="372" mass="38032">MPPSESDAAVTTTRSSAVVRFAARLGTTTRRTGAGVLAGSLAIVVVVSACAAPREGTAPSATLAGSTTSPTAQPAKSPTEPSLQEQADQLAAPELAATVDVTSVGATAAPQTALATAMLLAVKGRAPKTGYSRDQFGSGWVDVDRNGCDTRNDILARDLEPQTFKAGTHDCVVLTGTLADPYSATTISFIRGNETSNAVQIDHVVALSDAWQKGAQSWDGSRRTAFANDPMNLLAVDGPLNMQKGDGDAATWLPPNKAYRCQYVARQVGVKYTYGLWVTEAERNAMVSVLSTCPGEALPSGSAVPAAPAPAPAPAPQPAVADPAPAPAVAPNTSVYYANCTAARAAGAAPVHIGDPGYSTKLDRDGDGIGCE</sequence>
<dbReference type="Pfam" id="PF07510">
    <property type="entry name" value="GmrSD_C"/>
    <property type="match status" value="1"/>
</dbReference>
<dbReference type="EMBL" id="MLJW01001061">
    <property type="protein sequence ID" value="OIQ80431.1"/>
    <property type="molecule type" value="Genomic_DNA"/>
</dbReference>
<feature type="region of interest" description="Disordered" evidence="1">
    <location>
        <begin position="300"/>
        <end position="323"/>
    </location>
</feature>
<name>A0A1J5QKI1_9ZZZZ</name>
<dbReference type="PANTHER" id="PTHR24094:SF15">
    <property type="entry name" value="AMP-DEPENDENT SYNTHETASE_LIGASE DOMAIN-CONTAINING PROTEIN-RELATED"/>
    <property type="match status" value="1"/>
</dbReference>
<dbReference type="Pfam" id="PF05901">
    <property type="entry name" value="Excalibur"/>
    <property type="match status" value="1"/>
</dbReference>
<accession>A0A1J5QKI1</accession>
<dbReference type="InterPro" id="IPR008613">
    <property type="entry name" value="Excalibur_Ca-bd_domain"/>
</dbReference>
<feature type="region of interest" description="Disordered" evidence="1">
    <location>
        <begin position="56"/>
        <end position="89"/>
    </location>
</feature>
<proteinExistence type="predicted"/>
<feature type="compositionally biased region" description="Polar residues" evidence="1">
    <location>
        <begin position="59"/>
        <end position="87"/>
    </location>
</feature>
<comment type="caution">
    <text evidence="3">The sequence shown here is derived from an EMBL/GenBank/DDBJ whole genome shotgun (WGS) entry which is preliminary data.</text>
</comment>